<feature type="region of interest" description="Disordered" evidence="5">
    <location>
        <begin position="1"/>
        <end position="27"/>
    </location>
</feature>
<dbReference type="PANTHER" id="PTHR43701:SF2">
    <property type="entry name" value="MEMBRANE TRANSPORTER PROTEIN YJNA-RELATED"/>
    <property type="match status" value="1"/>
</dbReference>
<comment type="caution">
    <text evidence="7">The sequence shown here is derived from an EMBL/GenBank/DDBJ whole genome shotgun (WGS) entry which is preliminary data.</text>
</comment>
<organism evidence="7 8">
    <name type="scientific">Prorocentrum cordatum</name>
    <dbReference type="NCBI Taxonomy" id="2364126"/>
    <lineage>
        <taxon>Eukaryota</taxon>
        <taxon>Sar</taxon>
        <taxon>Alveolata</taxon>
        <taxon>Dinophyceae</taxon>
        <taxon>Prorocentrales</taxon>
        <taxon>Prorocentraceae</taxon>
        <taxon>Prorocentrum</taxon>
    </lineage>
</organism>
<evidence type="ECO:0000313" key="8">
    <source>
        <dbReference type="Proteomes" id="UP001189429"/>
    </source>
</evidence>
<sequence>MGVRAAPWQSPRRPRRTQRPGGCAPPPRRRGRCLAALVLAATCCCLPRCLPRGHALAAELAGAAAQGWWALCGGEALRRALLVLPVALVAGFSMGSLGFGAGILSINGMVYMPGLRMSQLEAVANSVAAQCVSANAAGGQWLRSGYCDLTVAACLGICGLPGAALGAQLARELSDATLRLLSAGMMCLVLCPLALSQLYTSRTQPSAPRAAIGDGDPEGRGDEESATFQGKKFPSGGCPAERPPAPCASSGGDPRDRGAEGSGASRGKTRPGGHGLAESQAILLHCAVGGAVGVVTSWCNEPSASATPRS</sequence>
<evidence type="ECO:0000256" key="6">
    <source>
        <dbReference type="SAM" id="Phobius"/>
    </source>
</evidence>
<evidence type="ECO:0000256" key="3">
    <source>
        <dbReference type="ARBA" id="ARBA00022989"/>
    </source>
</evidence>
<gene>
    <name evidence="7" type="ORF">PCOR1329_LOCUS3177</name>
</gene>
<dbReference type="InterPro" id="IPR002781">
    <property type="entry name" value="TM_pro_TauE-like"/>
</dbReference>
<name>A0ABN9PI62_9DINO</name>
<feature type="region of interest" description="Disordered" evidence="5">
    <location>
        <begin position="205"/>
        <end position="275"/>
    </location>
</feature>
<reference evidence="7" key="1">
    <citation type="submission" date="2023-10" db="EMBL/GenBank/DDBJ databases">
        <authorList>
            <person name="Chen Y."/>
            <person name="Shah S."/>
            <person name="Dougan E. K."/>
            <person name="Thang M."/>
            <person name="Chan C."/>
        </authorList>
    </citation>
    <scope>NUCLEOTIDE SEQUENCE [LARGE SCALE GENOMIC DNA]</scope>
</reference>
<dbReference type="PANTHER" id="PTHR43701">
    <property type="entry name" value="MEMBRANE TRANSPORTER PROTEIN MJ0441-RELATED"/>
    <property type="match status" value="1"/>
</dbReference>
<keyword evidence="8" id="KW-1185">Reference proteome</keyword>
<keyword evidence="3 6" id="KW-1133">Transmembrane helix</keyword>
<dbReference type="Proteomes" id="UP001189429">
    <property type="component" value="Unassembled WGS sequence"/>
</dbReference>
<comment type="subcellular location">
    <subcellularLocation>
        <location evidence="1">Membrane</location>
        <topology evidence="1">Multi-pass membrane protein</topology>
    </subcellularLocation>
</comment>
<protein>
    <submittedName>
        <fullName evidence="7">Uncharacterized protein</fullName>
    </submittedName>
</protein>
<evidence type="ECO:0000256" key="4">
    <source>
        <dbReference type="ARBA" id="ARBA00023136"/>
    </source>
</evidence>
<proteinExistence type="predicted"/>
<accession>A0ABN9PI62</accession>
<dbReference type="EMBL" id="CAUYUJ010000809">
    <property type="protein sequence ID" value="CAK0792670.1"/>
    <property type="molecule type" value="Genomic_DNA"/>
</dbReference>
<evidence type="ECO:0000313" key="7">
    <source>
        <dbReference type="EMBL" id="CAK0792670.1"/>
    </source>
</evidence>
<dbReference type="InterPro" id="IPR051598">
    <property type="entry name" value="TSUP/Inactive_protease-like"/>
</dbReference>
<evidence type="ECO:0000256" key="1">
    <source>
        <dbReference type="ARBA" id="ARBA00004141"/>
    </source>
</evidence>
<dbReference type="Pfam" id="PF01925">
    <property type="entry name" value="TauE"/>
    <property type="match status" value="1"/>
</dbReference>
<feature type="transmembrane region" description="Helical" evidence="6">
    <location>
        <begin position="81"/>
        <end position="106"/>
    </location>
</feature>
<evidence type="ECO:0000256" key="5">
    <source>
        <dbReference type="SAM" id="MobiDB-lite"/>
    </source>
</evidence>
<keyword evidence="4 6" id="KW-0472">Membrane</keyword>
<evidence type="ECO:0000256" key="2">
    <source>
        <dbReference type="ARBA" id="ARBA00022692"/>
    </source>
</evidence>
<keyword evidence="2 6" id="KW-0812">Transmembrane</keyword>